<dbReference type="InterPro" id="IPR050730">
    <property type="entry name" value="UBX_domain-protein"/>
</dbReference>
<dbReference type="GO" id="GO:0043130">
    <property type="term" value="F:ubiquitin binding"/>
    <property type="evidence" value="ECO:0007669"/>
    <property type="project" value="TreeGrafter"/>
</dbReference>
<feature type="compositionally biased region" description="Low complexity" evidence="2">
    <location>
        <begin position="76"/>
        <end position="88"/>
    </location>
</feature>
<dbReference type="Gene3D" id="3.40.30.10">
    <property type="entry name" value="Glutaredoxin"/>
    <property type="match status" value="1"/>
</dbReference>
<dbReference type="PANTHER" id="PTHR23322">
    <property type="entry name" value="FAS-ASSOCIATED PROTEIN"/>
    <property type="match status" value="1"/>
</dbReference>
<keyword evidence="5" id="KW-1185">Reference proteome</keyword>
<evidence type="ECO:0000259" key="3">
    <source>
        <dbReference type="PROSITE" id="PS50033"/>
    </source>
</evidence>
<dbReference type="SUPFAM" id="SSF52833">
    <property type="entry name" value="Thioredoxin-like"/>
    <property type="match status" value="1"/>
</dbReference>
<dbReference type="SMART" id="SM00594">
    <property type="entry name" value="UAS"/>
    <property type="match status" value="1"/>
</dbReference>
<dbReference type="EMBL" id="BTRK01000001">
    <property type="protein sequence ID" value="GMR33496.1"/>
    <property type="molecule type" value="Genomic_DNA"/>
</dbReference>
<comment type="caution">
    <text evidence="4">The sequence shown here is derived from an EMBL/GenBank/DDBJ whole genome shotgun (WGS) entry which is preliminary data.</text>
</comment>
<dbReference type="SUPFAM" id="SSF46934">
    <property type="entry name" value="UBA-like"/>
    <property type="match status" value="1"/>
</dbReference>
<dbReference type="InterPro" id="IPR036249">
    <property type="entry name" value="Thioredoxin-like_sf"/>
</dbReference>
<dbReference type="AlphaFoldDB" id="A0AAN4Z3W4"/>
<evidence type="ECO:0000313" key="5">
    <source>
        <dbReference type="Proteomes" id="UP001328107"/>
    </source>
</evidence>
<feature type="region of interest" description="Disordered" evidence="2">
    <location>
        <begin position="64"/>
        <end position="99"/>
    </location>
</feature>
<protein>
    <recommendedName>
        <fullName evidence="3">UBX domain-containing protein</fullName>
    </recommendedName>
</protein>
<dbReference type="InterPro" id="IPR029071">
    <property type="entry name" value="Ubiquitin-like_domsf"/>
</dbReference>
<accession>A0AAN4Z3W4</accession>
<gene>
    <name evidence="4" type="ORF">PMAYCL1PPCAC_03691</name>
</gene>
<dbReference type="GO" id="GO:0005783">
    <property type="term" value="C:endoplasmic reticulum"/>
    <property type="evidence" value="ECO:0007669"/>
    <property type="project" value="TreeGrafter"/>
</dbReference>
<evidence type="ECO:0000256" key="1">
    <source>
        <dbReference type="ARBA" id="ARBA00023054"/>
    </source>
</evidence>
<feature type="region of interest" description="Disordered" evidence="2">
    <location>
        <begin position="308"/>
        <end position="357"/>
    </location>
</feature>
<keyword evidence="1" id="KW-0175">Coiled coil</keyword>
<dbReference type="InterPro" id="IPR009060">
    <property type="entry name" value="UBA-like_sf"/>
</dbReference>
<proteinExistence type="predicted"/>
<reference evidence="5" key="1">
    <citation type="submission" date="2022-10" db="EMBL/GenBank/DDBJ databases">
        <title>Genome assembly of Pristionchus species.</title>
        <authorList>
            <person name="Yoshida K."/>
            <person name="Sommer R.J."/>
        </authorList>
    </citation>
    <scope>NUCLEOTIDE SEQUENCE [LARGE SCALE GENOMIC DNA]</scope>
    <source>
        <strain evidence="5">RS5460</strain>
    </source>
</reference>
<dbReference type="Gene3D" id="3.10.20.90">
    <property type="entry name" value="Phosphatidylinositol 3-kinase Catalytic Subunit, Chain A, domain 1"/>
    <property type="match status" value="1"/>
</dbReference>
<sequence length="486" mass="54773">MAATATRQESLANFMEVCAVDSAKAEQFLTHCDYDLERAVQLFFQTGGVLDNTNEGAQNHQNRANELRRRGGEAGSSSSSASSSSASSTNDLRAANATSRSAGTVAARQMSWLEWFIAVAALPINLIISTIHDMLEGVWGLFGGGRTPEVTDPRGDVARFIAKYQEHYAHSVQYQVPFSQDTFMEACQRAKRELRALIVFIHDENSHESSTFLRDALSSQLVGALITSNNLHVWGISTATPEGARVASQLRARSYPTLCLMMARDGRMITNLRLSAMPAERLATNLSMGINMIEMHLRQLRAAQMRREEDSRIRAEQEQEYKEALAADRKKKEDKERKEREAREKEEAAKRAEEEREECRRIIEEKREHLRSFRCGETAVEGEAVRVQIRFPSGEKTERKFSLEDTVEALFNATLAHPSCPLLFSLHTNFPRRTLPIVPEWYAEWRARAFPSEDHAPLPPPSHCARTFRDEALTQSLVVMVQDEAS</sequence>
<name>A0AAN4Z3W4_9BILA</name>
<dbReference type="GO" id="GO:0036503">
    <property type="term" value="P:ERAD pathway"/>
    <property type="evidence" value="ECO:0007669"/>
    <property type="project" value="TreeGrafter"/>
</dbReference>
<dbReference type="SUPFAM" id="SSF54236">
    <property type="entry name" value="Ubiquitin-like"/>
    <property type="match status" value="1"/>
</dbReference>
<dbReference type="InterPro" id="IPR001012">
    <property type="entry name" value="UBX_dom"/>
</dbReference>
<dbReference type="PROSITE" id="PS50033">
    <property type="entry name" value="UBX"/>
    <property type="match status" value="1"/>
</dbReference>
<organism evidence="4 5">
    <name type="scientific">Pristionchus mayeri</name>
    <dbReference type="NCBI Taxonomy" id="1317129"/>
    <lineage>
        <taxon>Eukaryota</taxon>
        <taxon>Metazoa</taxon>
        <taxon>Ecdysozoa</taxon>
        <taxon>Nematoda</taxon>
        <taxon>Chromadorea</taxon>
        <taxon>Rhabditida</taxon>
        <taxon>Rhabditina</taxon>
        <taxon>Diplogasteromorpha</taxon>
        <taxon>Diplogasteroidea</taxon>
        <taxon>Neodiplogasteridae</taxon>
        <taxon>Pristionchus</taxon>
    </lineage>
</organism>
<dbReference type="Proteomes" id="UP001328107">
    <property type="component" value="Unassembled WGS sequence"/>
</dbReference>
<dbReference type="InterPro" id="IPR006577">
    <property type="entry name" value="UAS"/>
</dbReference>
<dbReference type="Pfam" id="PF00789">
    <property type="entry name" value="UBX"/>
    <property type="match status" value="1"/>
</dbReference>
<evidence type="ECO:0000313" key="4">
    <source>
        <dbReference type="EMBL" id="GMR33496.1"/>
    </source>
</evidence>
<dbReference type="PANTHER" id="PTHR23322:SF1">
    <property type="entry name" value="FAS-ASSOCIATED FACTOR 2"/>
    <property type="match status" value="1"/>
</dbReference>
<evidence type="ECO:0000256" key="2">
    <source>
        <dbReference type="SAM" id="MobiDB-lite"/>
    </source>
</evidence>
<dbReference type="Pfam" id="PF14555">
    <property type="entry name" value="UBA_4"/>
    <property type="match status" value="1"/>
</dbReference>
<dbReference type="Gene3D" id="1.10.8.10">
    <property type="entry name" value="DNA helicase RuvA subunit, C-terminal domain"/>
    <property type="match status" value="1"/>
</dbReference>
<feature type="domain" description="UBX" evidence="3">
    <location>
        <begin position="380"/>
        <end position="481"/>
    </location>
</feature>